<comment type="similarity">
    <text evidence="2">Belongs to the nitronate monooxygenase family. NMO class I subfamily.</text>
</comment>
<organism evidence="9 10">
    <name type="scientific">Peribacillus glennii</name>
    <dbReference type="NCBI Taxonomy" id="2303991"/>
    <lineage>
        <taxon>Bacteria</taxon>
        <taxon>Bacillati</taxon>
        <taxon>Bacillota</taxon>
        <taxon>Bacilli</taxon>
        <taxon>Bacillales</taxon>
        <taxon>Bacillaceae</taxon>
        <taxon>Peribacillus</taxon>
    </lineage>
</organism>
<keyword evidence="8" id="KW-0175">Coiled coil</keyword>
<evidence type="ECO:0000313" key="9">
    <source>
        <dbReference type="EMBL" id="RFU65305.1"/>
    </source>
</evidence>
<dbReference type="AlphaFoldDB" id="A0A372LG73"/>
<dbReference type="Pfam" id="PF03060">
    <property type="entry name" value="NMO"/>
    <property type="match status" value="1"/>
</dbReference>
<evidence type="ECO:0000256" key="7">
    <source>
        <dbReference type="ARBA" id="ARBA00023033"/>
    </source>
</evidence>
<keyword evidence="6" id="KW-0560">Oxidoreductase</keyword>
<name>A0A372LG73_9BACI</name>
<keyword evidence="7 9" id="KW-0503">Monooxygenase</keyword>
<evidence type="ECO:0000256" key="3">
    <source>
        <dbReference type="ARBA" id="ARBA00013457"/>
    </source>
</evidence>
<dbReference type="Gene3D" id="3.20.20.70">
    <property type="entry name" value="Aldolase class I"/>
    <property type="match status" value="1"/>
</dbReference>
<sequence>MGNTIPEKWWNQLRLPAISAPMFLVSGPQLVEAVCLNGVIGSFPAPNARPIEVLDEWMGQLNDNLEAARAKEPERKIAPWAMNMVVHSSYSRLQEELELIKKHKPELVITSLGSPRAVVDTVHSYGGLVFSDVSNIKWAKKAAEAGADGLILVATGAGGHAGNLNSFAFVDSVRQFWDGIIILAGSISTGKSILAAQAAGADLAYMGTRFIVAKESLANDEYRQMLVDSNQDDIILTDAFSGVNANMLIPSIVKAGLNPALLQKKEQVDFDHMQKENKNVKAWKDIWSAGHGVGAITEIDTAEGIIAELEKEYNEAIENLGIQTDKVKSSVVK</sequence>
<comment type="function">
    <text evidence="1">Nitronate monooxygenase that uses molecular oxygen to catalyze the oxidative denitrification of alkyl nitronates. Acts on propionate 3-nitronate (P3N), the presumed physiological substrate. Probably functions in the detoxification of P3N, a metabolic poison produced by plants and fungi as a defense mechanism.</text>
</comment>
<evidence type="ECO:0000256" key="8">
    <source>
        <dbReference type="SAM" id="Coils"/>
    </source>
</evidence>
<evidence type="ECO:0000256" key="1">
    <source>
        <dbReference type="ARBA" id="ARBA00003535"/>
    </source>
</evidence>
<protein>
    <recommendedName>
        <fullName evidence="3">Probable nitronate monooxygenase</fullName>
    </recommendedName>
</protein>
<keyword evidence="10" id="KW-1185">Reference proteome</keyword>
<dbReference type="CDD" id="cd04730">
    <property type="entry name" value="NPD_like"/>
    <property type="match status" value="1"/>
</dbReference>
<dbReference type="SUPFAM" id="SSF51412">
    <property type="entry name" value="Inosine monophosphate dehydrogenase (IMPDH)"/>
    <property type="match status" value="1"/>
</dbReference>
<evidence type="ECO:0000256" key="2">
    <source>
        <dbReference type="ARBA" id="ARBA00009881"/>
    </source>
</evidence>
<dbReference type="InterPro" id="IPR004136">
    <property type="entry name" value="NMO"/>
</dbReference>
<evidence type="ECO:0000256" key="6">
    <source>
        <dbReference type="ARBA" id="ARBA00023002"/>
    </source>
</evidence>
<gene>
    <name evidence="9" type="ORF">D0466_05240</name>
</gene>
<dbReference type="PANTHER" id="PTHR42747">
    <property type="entry name" value="NITRONATE MONOOXYGENASE-RELATED"/>
    <property type="match status" value="1"/>
</dbReference>
<keyword evidence="4" id="KW-0285">Flavoprotein</keyword>
<dbReference type="RefSeq" id="WP_117321480.1">
    <property type="nucleotide sequence ID" value="NZ_QVTD01000003.1"/>
</dbReference>
<feature type="coiled-coil region" evidence="8">
    <location>
        <begin position="299"/>
        <end position="326"/>
    </location>
</feature>
<dbReference type="Proteomes" id="UP000262939">
    <property type="component" value="Unassembled WGS sequence"/>
</dbReference>
<keyword evidence="5" id="KW-0288">FMN</keyword>
<reference evidence="9 10" key="1">
    <citation type="submission" date="2018-08" db="EMBL/GenBank/DDBJ databases">
        <title>Bacillus chawlae sp. nov., Bacillus glennii sp. nov., and Bacillus saganii sp. nov. Isolated from the Vehicle Assembly Building at Kennedy Space Center where the Viking Spacecraft were Assembled.</title>
        <authorList>
            <person name="Seuylemezian A."/>
            <person name="Vaishampayan P."/>
        </authorList>
    </citation>
    <scope>NUCLEOTIDE SEQUENCE [LARGE SCALE GENOMIC DNA]</scope>
    <source>
        <strain evidence="9 10">V44-8</strain>
    </source>
</reference>
<accession>A0A372LG73</accession>
<comment type="caution">
    <text evidence="9">The sequence shown here is derived from an EMBL/GenBank/DDBJ whole genome shotgun (WGS) entry which is preliminary data.</text>
</comment>
<dbReference type="EMBL" id="QVTD01000003">
    <property type="protein sequence ID" value="RFU65305.1"/>
    <property type="molecule type" value="Genomic_DNA"/>
</dbReference>
<dbReference type="OrthoDB" id="9778912at2"/>
<proteinExistence type="inferred from homology"/>
<dbReference type="GO" id="GO:0018580">
    <property type="term" value="F:nitronate monooxygenase activity"/>
    <property type="evidence" value="ECO:0007669"/>
    <property type="project" value="InterPro"/>
</dbReference>
<dbReference type="PANTHER" id="PTHR42747:SF4">
    <property type="entry name" value="BLR1330 PROTEIN"/>
    <property type="match status" value="1"/>
</dbReference>
<dbReference type="FunFam" id="3.20.20.70:FF:000210">
    <property type="entry name" value="2-nitropropane dioxygenase"/>
    <property type="match status" value="1"/>
</dbReference>
<evidence type="ECO:0000256" key="5">
    <source>
        <dbReference type="ARBA" id="ARBA00022643"/>
    </source>
</evidence>
<evidence type="ECO:0000256" key="4">
    <source>
        <dbReference type="ARBA" id="ARBA00022630"/>
    </source>
</evidence>
<dbReference type="InterPro" id="IPR013785">
    <property type="entry name" value="Aldolase_TIM"/>
</dbReference>
<evidence type="ECO:0000313" key="10">
    <source>
        <dbReference type="Proteomes" id="UP000262939"/>
    </source>
</evidence>